<keyword evidence="1" id="KW-1003">Cell membrane</keyword>
<comment type="function">
    <text evidence="1">Lipid phosphatase which dephosphorylates phosphatidylglycerophosphate (PGP) to phosphatidylglycerol (PG).</text>
</comment>
<reference evidence="4" key="2">
    <citation type="journal article" date="2022" name="Res Sq">
        <title>Evolution of multicellular longitudinally dividing oral cavity symbionts (Neisseriaceae).</title>
        <authorList>
            <person name="Nyongesa S."/>
            <person name="Weber P."/>
            <person name="Bernet E."/>
            <person name="Pullido F."/>
            <person name="Nieckarz M."/>
            <person name="Delaby M."/>
            <person name="Nieves C."/>
            <person name="Viehboeck T."/>
            <person name="Krause N."/>
            <person name="Rivera-Millot A."/>
            <person name="Nakamura A."/>
            <person name="Vischer N."/>
            <person name="VanNieuwenhze M."/>
            <person name="Brun Y."/>
            <person name="Cava F."/>
            <person name="Bulgheresi S."/>
            <person name="Veyrier F."/>
        </authorList>
    </citation>
    <scope>NUCLEOTIDE SEQUENCE</scope>
    <source>
        <strain evidence="4">SAG 1488-6</strain>
    </source>
</reference>
<keyword evidence="1" id="KW-0442">Lipid degradation</keyword>
<dbReference type="InterPro" id="IPR036681">
    <property type="entry name" value="PgpA-like_sf"/>
</dbReference>
<dbReference type="Proteomes" id="UP000832034">
    <property type="component" value="Chromosome"/>
</dbReference>
<accession>A0ABY4E8B2</accession>
<comment type="cofactor">
    <cofactor evidence="1">
        <name>Mg(2+)</name>
        <dbReference type="ChEBI" id="CHEBI:18420"/>
    </cofactor>
</comment>
<keyword evidence="1 2" id="KW-0472">Membrane</keyword>
<keyword evidence="1 2" id="KW-0812">Transmembrane</keyword>
<keyword evidence="1" id="KW-1208">Phospholipid metabolism</keyword>
<protein>
    <recommendedName>
        <fullName evidence="1">Phosphatidylglycerophosphatase A</fullName>
        <ecNumber evidence="1">3.1.3.27</ecNumber>
    </recommendedName>
    <alternativeName>
        <fullName evidence="1">Phosphatidylglycerolphosphate phosphatase A</fullName>
    </alternativeName>
</protein>
<evidence type="ECO:0000313" key="4">
    <source>
        <dbReference type="EMBL" id="UOO91581.1"/>
    </source>
</evidence>
<comment type="subcellular location">
    <subcellularLocation>
        <location evidence="1">Cell inner membrane</location>
        <topology evidence="1">Multi-pass membrane protein</topology>
    </subcellularLocation>
</comment>
<keyword evidence="1" id="KW-0997">Cell inner membrane</keyword>
<keyword evidence="1" id="KW-0460">Magnesium</keyword>
<dbReference type="PANTHER" id="PTHR36305:SF1">
    <property type="entry name" value="PHOSPHATIDYLGLYCEROPHOSPHATASE A"/>
    <property type="match status" value="1"/>
</dbReference>
<evidence type="ECO:0000256" key="1">
    <source>
        <dbReference type="PIRNR" id="PIRNR006162"/>
    </source>
</evidence>
<dbReference type="EMBL" id="CP091512">
    <property type="protein sequence ID" value="UOO91581.1"/>
    <property type="molecule type" value="Genomic_DNA"/>
</dbReference>
<dbReference type="RefSeq" id="WP_019958453.1">
    <property type="nucleotide sequence ID" value="NZ_CP091512.1"/>
</dbReference>
<comment type="pathway">
    <text evidence="1">Phospholipid metabolism; phosphatidylglycerol biosynthesis; phosphatidylglycerol from CDP-diacylglycerol: step 2/2.</text>
</comment>
<keyword evidence="1" id="KW-0595">Phospholipid degradation</keyword>
<dbReference type="EC" id="3.1.3.27" evidence="1"/>
<feature type="transmembrane region" description="Helical" evidence="2">
    <location>
        <begin position="142"/>
        <end position="166"/>
    </location>
</feature>
<dbReference type="PANTHER" id="PTHR36305">
    <property type="entry name" value="PHOSPHATIDYLGLYCEROPHOSPHATASE A"/>
    <property type="match status" value="1"/>
</dbReference>
<keyword evidence="2" id="KW-1133">Transmembrane helix</keyword>
<gene>
    <name evidence="4" type="ORF">LVJ81_07965</name>
</gene>
<feature type="transmembrane region" description="Helical" evidence="2">
    <location>
        <begin position="12"/>
        <end position="35"/>
    </location>
</feature>
<dbReference type="InterPro" id="IPR026037">
    <property type="entry name" value="PgpA"/>
</dbReference>
<feature type="transmembrane region" description="Helical" evidence="2">
    <location>
        <begin position="96"/>
        <end position="122"/>
    </location>
</feature>
<evidence type="ECO:0000256" key="2">
    <source>
        <dbReference type="SAM" id="Phobius"/>
    </source>
</evidence>
<comment type="catalytic activity">
    <reaction evidence="1">
        <text>a 1,2-diacyl-sn-glycero-3-phospho-(1'-sn-glycero-3'-phosphate) + H2O = a 1,2-diacyl-sn-glycero-3-phospho-(1'-sn-glycerol) + phosphate</text>
        <dbReference type="Rhea" id="RHEA:33751"/>
        <dbReference type="ChEBI" id="CHEBI:15377"/>
        <dbReference type="ChEBI" id="CHEBI:43474"/>
        <dbReference type="ChEBI" id="CHEBI:60110"/>
        <dbReference type="ChEBI" id="CHEBI:64716"/>
        <dbReference type="EC" id="3.1.3.27"/>
    </reaction>
</comment>
<keyword evidence="1" id="KW-0479">Metal-binding</keyword>
<dbReference type="SUPFAM" id="SSF101307">
    <property type="entry name" value="YutG-like"/>
    <property type="match status" value="1"/>
</dbReference>
<name>A0ABY4E8B2_VITST</name>
<dbReference type="Pfam" id="PF04608">
    <property type="entry name" value="PgpA"/>
    <property type="match status" value="1"/>
</dbReference>
<dbReference type="CDD" id="cd06971">
    <property type="entry name" value="PgpA"/>
    <property type="match status" value="1"/>
</dbReference>
<proteinExistence type="predicted"/>
<evidence type="ECO:0000313" key="5">
    <source>
        <dbReference type="Proteomes" id="UP000832034"/>
    </source>
</evidence>
<keyword evidence="1" id="KW-0378">Hydrolase</keyword>
<evidence type="ECO:0000259" key="3">
    <source>
        <dbReference type="Pfam" id="PF04608"/>
    </source>
</evidence>
<keyword evidence="5" id="KW-1185">Reference proteome</keyword>
<feature type="domain" description="YutG/PgpA" evidence="3">
    <location>
        <begin position="24"/>
        <end position="162"/>
    </location>
</feature>
<keyword evidence="1" id="KW-0443">Lipid metabolism</keyword>
<organism evidence="4 5">
    <name type="scientific">Vitreoscilla stercoraria</name>
    <dbReference type="NCBI Taxonomy" id="61"/>
    <lineage>
        <taxon>Bacteria</taxon>
        <taxon>Pseudomonadati</taxon>
        <taxon>Pseudomonadota</taxon>
        <taxon>Betaproteobacteria</taxon>
        <taxon>Neisseriales</taxon>
        <taxon>Neisseriaceae</taxon>
        <taxon>Vitreoscilla</taxon>
    </lineage>
</organism>
<reference evidence="4" key="1">
    <citation type="submission" date="2021-12" db="EMBL/GenBank/DDBJ databases">
        <authorList>
            <person name="Veyrier F.J."/>
        </authorList>
    </citation>
    <scope>NUCLEOTIDE SEQUENCE</scope>
    <source>
        <strain evidence="4">SAG 1488-6</strain>
    </source>
</reference>
<dbReference type="PIRSF" id="PIRSF006162">
    <property type="entry name" value="PgpA"/>
    <property type="match status" value="1"/>
</dbReference>
<sequence>MIILNNPIKPTLAWLLEKPICFLGFGFGSGLAPVAPGTFGTLPALPIAALLLVLGLGPWGLTILSVLLFFVGIGICDYTEKALGTQDYGGIVWDEIVAMMLVLAWTPTGFWWWVLAFALFRFFDAVKPWPIRFFDAKVHGGFGIMLDDVIAAGFALVVLAIIRWILG</sequence>
<dbReference type="InterPro" id="IPR007686">
    <property type="entry name" value="YutG/PgpA"/>
</dbReference>
<feature type="transmembrane region" description="Helical" evidence="2">
    <location>
        <begin position="47"/>
        <end position="75"/>
    </location>
</feature>